<dbReference type="PANTHER" id="PTHR36933">
    <property type="entry name" value="SLL0788 PROTEIN"/>
    <property type="match status" value="1"/>
</dbReference>
<name>A0ABU5T7R8_9MICC</name>
<evidence type="ECO:0000256" key="1">
    <source>
        <dbReference type="SAM" id="MobiDB-lite"/>
    </source>
</evidence>
<dbReference type="Gene3D" id="1.20.1260.10">
    <property type="match status" value="1"/>
</dbReference>
<dbReference type="PANTHER" id="PTHR36933:SF1">
    <property type="entry name" value="SLL0788 PROTEIN"/>
    <property type="match status" value="1"/>
</dbReference>
<protein>
    <submittedName>
        <fullName evidence="3">DUF305 domain-containing protein</fullName>
    </submittedName>
</protein>
<keyword evidence="4" id="KW-1185">Reference proteome</keyword>
<feature type="domain" description="DUF305" evidence="2">
    <location>
        <begin position="74"/>
        <end position="217"/>
    </location>
</feature>
<dbReference type="InterPro" id="IPR005183">
    <property type="entry name" value="DUF305_CopM-like"/>
</dbReference>
<reference evidence="3 4" key="1">
    <citation type="submission" date="2023-12" db="EMBL/GenBank/DDBJ databases">
        <title>Sinomonas terricola sp. nov, isolated from litchi orchard soil in Guangdong, PR China.</title>
        <authorList>
            <person name="Jiaxin W."/>
            <person name="Yang Z."/>
            <person name="Honghui Z."/>
        </authorList>
    </citation>
    <scope>NUCLEOTIDE SEQUENCE [LARGE SCALE GENOMIC DNA]</scope>
    <source>
        <strain evidence="3 4">JGH33</strain>
    </source>
</reference>
<evidence type="ECO:0000313" key="3">
    <source>
        <dbReference type="EMBL" id="MEA5455732.1"/>
    </source>
</evidence>
<dbReference type="Proteomes" id="UP001304769">
    <property type="component" value="Unassembled WGS sequence"/>
</dbReference>
<comment type="caution">
    <text evidence="3">The sequence shown here is derived from an EMBL/GenBank/DDBJ whole genome shotgun (WGS) entry which is preliminary data.</text>
</comment>
<proteinExistence type="predicted"/>
<organism evidence="3 4">
    <name type="scientific">Sinomonas terricola</name>
    <dbReference type="NCBI Taxonomy" id="3110330"/>
    <lineage>
        <taxon>Bacteria</taxon>
        <taxon>Bacillati</taxon>
        <taxon>Actinomycetota</taxon>
        <taxon>Actinomycetes</taxon>
        <taxon>Micrococcales</taxon>
        <taxon>Micrococcaceae</taxon>
        <taxon>Sinomonas</taxon>
    </lineage>
</organism>
<sequence length="220" mass="22315">MTTNSSSTSPQKRRAWARLALVGGLAVVGLALAGCGAAASEAKPSSSSDAHAGHSMPMGSAASPTGTGAFNSADAMFAQMMIPHHEQAVEMSDIVLAKPGLDSRITALAQQVKGAQAPEIATLKGWLTAWAQPLSMPSGSGHGMDGMMSAADLDELKSADAAKASKLYLSQMIAHHEGAVAMAETEKGAGRHEGAVAMAGSIVSSQTKEIAEMKSLLAGM</sequence>
<gene>
    <name evidence="3" type="ORF">SPF06_13440</name>
</gene>
<evidence type="ECO:0000259" key="2">
    <source>
        <dbReference type="Pfam" id="PF03713"/>
    </source>
</evidence>
<dbReference type="EMBL" id="JAYGGQ010000010">
    <property type="protein sequence ID" value="MEA5455732.1"/>
    <property type="molecule type" value="Genomic_DNA"/>
</dbReference>
<feature type="region of interest" description="Disordered" evidence="1">
    <location>
        <begin position="41"/>
        <end position="65"/>
    </location>
</feature>
<dbReference type="Pfam" id="PF03713">
    <property type="entry name" value="DUF305"/>
    <property type="match status" value="1"/>
</dbReference>
<evidence type="ECO:0000313" key="4">
    <source>
        <dbReference type="Proteomes" id="UP001304769"/>
    </source>
</evidence>
<accession>A0ABU5T7R8</accession>
<dbReference type="RefSeq" id="WP_323279611.1">
    <property type="nucleotide sequence ID" value="NZ_JAYGGQ010000010.1"/>
</dbReference>
<dbReference type="InterPro" id="IPR012347">
    <property type="entry name" value="Ferritin-like"/>
</dbReference>
<feature type="compositionally biased region" description="Low complexity" evidence="1">
    <location>
        <begin position="41"/>
        <end position="50"/>
    </location>
</feature>